<evidence type="ECO:0000259" key="11">
    <source>
        <dbReference type="PROSITE" id="PS50928"/>
    </source>
</evidence>
<dbReference type="InterPro" id="IPR035277">
    <property type="entry name" value="MalF_N"/>
</dbReference>
<dbReference type="PANTHER" id="PTHR47314">
    <property type="entry name" value="MALTOSE/MALTODEXTRIN TRANSPORT SYSTEM PERMEASE PROTEIN MALF"/>
    <property type="match status" value="1"/>
</dbReference>
<dbReference type="Gene3D" id="3.10.650.10">
    <property type="entry name" value="MalF N-terminal region-like"/>
    <property type="match status" value="1"/>
</dbReference>
<keyword evidence="6 9" id="KW-0812">Transmembrane</keyword>
<feature type="transmembrane region" description="Helical" evidence="9">
    <location>
        <begin position="508"/>
        <end position="530"/>
    </location>
</feature>
<keyword evidence="13" id="KW-1185">Reference proteome</keyword>
<dbReference type="Pfam" id="PF00528">
    <property type="entry name" value="BPD_transp_1"/>
    <property type="match status" value="1"/>
</dbReference>
<keyword evidence="5 10" id="KW-0762">Sugar transport</keyword>
<evidence type="ECO:0000256" key="9">
    <source>
        <dbReference type="RuleBase" id="RU363032"/>
    </source>
</evidence>
<comment type="function">
    <text evidence="10">Part of the ABC transporter complex MalEFGK involved in maltose/maltodextrin import. Probably responsible for the translocation of the substrate across the membrane.</text>
</comment>
<keyword evidence="7 9" id="KW-1133">Transmembrane helix</keyword>
<evidence type="ECO:0000256" key="5">
    <source>
        <dbReference type="ARBA" id="ARBA00022597"/>
    </source>
</evidence>
<dbReference type="PROSITE" id="PS50928">
    <property type="entry name" value="ABC_TM1"/>
    <property type="match status" value="1"/>
</dbReference>
<name>A0A917ER74_9MICC</name>
<dbReference type="SUPFAM" id="SSF161098">
    <property type="entry name" value="MetI-like"/>
    <property type="match status" value="1"/>
</dbReference>
<protein>
    <recommendedName>
        <fullName evidence="10">Maltose/maltodextrin transport system permease protein</fullName>
    </recommendedName>
</protein>
<gene>
    <name evidence="12" type="ORF">GCM10011401_16090</name>
</gene>
<dbReference type="Gene3D" id="1.10.3720.10">
    <property type="entry name" value="MetI-like"/>
    <property type="match status" value="1"/>
</dbReference>
<dbReference type="Pfam" id="PF16296">
    <property type="entry name" value="TM_PBP2_N"/>
    <property type="match status" value="1"/>
</dbReference>
<keyword evidence="4 10" id="KW-1003">Cell membrane</keyword>
<dbReference type="RefSeq" id="WP_188684497.1">
    <property type="nucleotide sequence ID" value="NZ_BMIS01000006.1"/>
</dbReference>
<comment type="subcellular location">
    <subcellularLocation>
        <location evidence="1 9">Cell membrane</location>
        <topology evidence="1 9">Multi-pass membrane protein</topology>
    </subcellularLocation>
</comment>
<reference evidence="12" key="1">
    <citation type="journal article" date="2014" name="Int. J. Syst. Evol. Microbiol.">
        <title>Complete genome sequence of Corynebacterium casei LMG S-19264T (=DSM 44701T), isolated from a smear-ripened cheese.</title>
        <authorList>
            <consortium name="US DOE Joint Genome Institute (JGI-PGF)"/>
            <person name="Walter F."/>
            <person name="Albersmeier A."/>
            <person name="Kalinowski J."/>
            <person name="Ruckert C."/>
        </authorList>
    </citation>
    <scope>NUCLEOTIDE SEQUENCE</scope>
    <source>
        <strain evidence="12">CGMCC 1.15388</strain>
    </source>
</reference>
<evidence type="ECO:0000256" key="3">
    <source>
        <dbReference type="ARBA" id="ARBA00022448"/>
    </source>
</evidence>
<feature type="transmembrane region" description="Helical" evidence="9">
    <location>
        <begin position="393"/>
        <end position="415"/>
    </location>
</feature>
<dbReference type="AlphaFoldDB" id="A0A917ER74"/>
<dbReference type="GO" id="GO:1990060">
    <property type="term" value="C:maltose transport complex"/>
    <property type="evidence" value="ECO:0007669"/>
    <property type="project" value="TreeGrafter"/>
</dbReference>
<evidence type="ECO:0000256" key="8">
    <source>
        <dbReference type="ARBA" id="ARBA00023136"/>
    </source>
</evidence>
<evidence type="ECO:0000256" key="7">
    <source>
        <dbReference type="ARBA" id="ARBA00022989"/>
    </source>
</evidence>
<evidence type="ECO:0000256" key="2">
    <source>
        <dbReference type="ARBA" id="ARBA00009047"/>
    </source>
</evidence>
<keyword evidence="3 9" id="KW-0813">Transport</keyword>
<evidence type="ECO:0000313" key="13">
    <source>
        <dbReference type="Proteomes" id="UP000633136"/>
    </source>
</evidence>
<evidence type="ECO:0000256" key="4">
    <source>
        <dbReference type="ARBA" id="ARBA00022475"/>
    </source>
</evidence>
<feature type="transmembrane region" description="Helical" evidence="9">
    <location>
        <begin position="305"/>
        <end position="329"/>
    </location>
</feature>
<dbReference type="SUPFAM" id="SSF160964">
    <property type="entry name" value="MalF N-terminal region-like"/>
    <property type="match status" value="1"/>
</dbReference>
<evidence type="ECO:0000313" key="12">
    <source>
        <dbReference type="EMBL" id="GGE69525.1"/>
    </source>
</evidence>
<dbReference type="Gene3D" id="1.20.58.370">
    <property type="entry name" value="MalF N-terminal region-like"/>
    <property type="match status" value="1"/>
</dbReference>
<feature type="transmembrane region" description="Helical" evidence="9">
    <location>
        <begin position="82"/>
        <end position="106"/>
    </location>
</feature>
<feature type="transmembrane region" description="Helical" evidence="9">
    <location>
        <begin position="28"/>
        <end position="49"/>
    </location>
</feature>
<proteinExistence type="inferred from homology"/>
<keyword evidence="8 9" id="KW-0472">Membrane</keyword>
<sequence length="540" mass="58577">MTERSPTTEGTAVRQTAGTSHAGYGRGFWVKLAVMAVINAVGVMIILSAAQAQSWGILAGMAVLLVAADWVYFSRRALPLKYILPGFAFLLVYQVFVVLYTAGIAFTNYGTGHIGSQQDAADQLVAQNEQRVEGSESYPVAVVLPEGEDGGLLGEEELGFAVVVDSDVLVGTAEQPLRPAEGAEVDGDQVTSVPGYQVLDREEVLDRQTEIAELRVPFGEDEAEGALLTQDGRTAHVYEQTLVYDEEAETLTHVEDGTVYSPTEEGLFAAEDGTELAVGWRVFVGFDNFVTGIADTQTAGPFFEVLAWTFVFALASVVLTYLVGMFLAIAFQHERLRGRRIYRVLVILPYAFPGFLSALLFAGMLNERFGFINEVLLGGASIPWLTDPWLAKLSVILVNTWLGFPYMFLVCMGALQSIPKDTLEAASIDGAGALRRWWSVTLPMLMVPTAPLLIATFAFNFNNFNLVYMLTGGGPRMEGVEAPVGHTDILITMVFKISGLASGQATDYGLAAAMSLVIFLIVTVIAVISFRRTRSLEEIN</sequence>
<feature type="transmembrane region" description="Helical" evidence="9">
    <location>
        <begin position="436"/>
        <end position="459"/>
    </location>
</feature>
<dbReference type="GO" id="GO:0015423">
    <property type="term" value="F:ABC-type maltose transporter activity"/>
    <property type="evidence" value="ECO:0007669"/>
    <property type="project" value="TreeGrafter"/>
</dbReference>
<dbReference type="Proteomes" id="UP000633136">
    <property type="component" value="Unassembled WGS sequence"/>
</dbReference>
<dbReference type="InterPro" id="IPR032550">
    <property type="entry name" value="TM_PBP2_N"/>
</dbReference>
<dbReference type="InterPro" id="IPR000515">
    <property type="entry name" value="MetI-like"/>
</dbReference>
<organism evidence="12 13">
    <name type="scientific">Nesterenkonia cremea</name>
    <dbReference type="NCBI Taxonomy" id="1882340"/>
    <lineage>
        <taxon>Bacteria</taxon>
        <taxon>Bacillati</taxon>
        <taxon>Actinomycetota</taxon>
        <taxon>Actinomycetes</taxon>
        <taxon>Micrococcales</taxon>
        <taxon>Micrococcaceae</taxon>
        <taxon>Nesterenkonia</taxon>
    </lineage>
</organism>
<evidence type="ECO:0000256" key="10">
    <source>
        <dbReference type="RuleBase" id="RU367050"/>
    </source>
</evidence>
<comment type="similarity">
    <text evidence="2 10">Belongs to the binding-protein-dependent transport system permease family. MalFG subfamily.</text>
</comment>
<dbReference type="CDD" id="cd06261">
    <property type="entry name" value="TM_PBP2"/>
    <property type="match status" value="1"/>
</dbReference>
<feature type="transmembrane region" description="Helical" evidence="9">
    <location>
        <begin position="341"/>
        <end position="365"/>
    </location>
</feature>
<feature type="domain" description="ABC transmembrane type-1" evidence="11">
    <location>
        <begin position="306"/>
        <end position="529"/>
    </location>
</feature>
<evidence type="ECO:0000256" key="1">
    <source>
        <dbReference type="ARBA" id="ARBA00004651"/>
    </source>
</evidence>
<dbReference type="EMBL" id="BMIS01000006">
    <property type="protein sequence ID" value="GGE69525.1"/>
    <property type="molecule type" value="Genomic_DNA"/>
</dbReference>
<evidence type="ECO:0000256" key="6">
    <source>
        <dbReference type="ARBA" id="ARBA00022692"/>
    </source>
</evidence>
<feature type="transmembrane region" description="Helical" evidence="9">
    <location>
        <begin position="55"/>
        <end position="73"/>
    </location>
</feature>
<dbReference type="InterPro" id="IPR035906">
    <property type="entry name" value="MetI-like_sf"/>
</dbReference>
<accession>A0A917ER74</accession>
<dbReference type="GO" id="GO:0042956">
    <property type="term" value="P:maltodextrin transmembrane transport"/>
    <property type="evidence" value="ECO:0007669"/>
    <property type="project" value="TreeGrafter"/>
</dbReference>
<comment type="caution">
    <text evidence="12">The sequence shown here is derived from an EMBL/GenBank/DDBJ whole genome shotgun (WGS) entry which is preliminary data.</text>
</comment>
<dbReference type="PANTHER" id="PTHR47314:SF1">
    <property type="entry name" value="MALTOSE_MALTODEXTRIN TRANSPORT SYSTEM PERMEASE PROTEIN MALF"/>
    <property type="match status" value="1"/>
</dbReference>
<reference evidence="12" key="2">
    <citation type="submission" date="2020-09" db="EMBL/GenBank/DDBJ databases">
        <authorList>
            <person name="Sun Q."/>
            <person name="Zhou Y."/>
        </authorList>
    </citation>
    <scope>NUCLEOTIDE SEQUENCE</scope>
    <source>
        <strain evidence="12">CGMCC 1.15388</strain>
    </source>
</reference>